<dbReference type="OrthoDB" id="1867618at2759"/>
<dbReference type="InterPro" id="IPR030183">
    <property type="entry name" value="SLAC/SLAH"/>
</dbReference>
<reference evidence="13" key="2">
    <citation type="submission" date="2021-01" db="EMBL/GenBank/DDBJ databases">
        <authorList>
            <person name="Lovell J.T."/>
            <person name="Bentley N."/>
            <person name="Bhattarai G."/>
            <person name="Jenkins J.W."/>
            <person name="Sreedasyam A."/>
            <person name="Alarcon Y."/>
            <person name="Bock C."/>
            <person name="Boston L."/>
            <person name="Carlson J."/>
            <person name="Cervantes K."/>
            <person name="Clermont K."/>
            <person name="Krom N."/>
            <person name="Kubenka K."/>
            <person name="Mamidi S."/>
            <person name="Mattison C."/>
            <person name="Monteros M."/>
            <person name="Pisani C."/>
            <person name="Plott C."/>
            <person name="Rajasekar S."/>
            <person name="Rhein H.S."/>
            <person name="Rohla C."/>
            <person name="Song M."/>
            <person name="Hilaire R.S."/>
            <person name="Shu S."/>
            <person name="Wells L."/>
            <person name="Wang X."/>
            <person name="Webber J."/>
            <person name="Heerema R.J."/>
            <person name="Klein P."/>
            <person name="Conner P."/>
            <person name="Grauke L."/>
            <person name="Grimwood J."/>
            <person name="Schmutz J."/>
            <person name="Randall J.J."/>
        </authorList>
    </citation>
    <scope>NUCLEOTIDE SEQUENCE</scope>
    <source>
        <tissue evidence="13">Leaf</tissue>
    </source>
</reference>
<feature type="transmembrane region" description="Helical" evidence="11">
    <location>
        <begin position="146"/>
        <end position="170"/>
    </location>
</feature>
<evidence type="ECO:0000256" key="5">
    <source>
        <dbReference type="ARBA" id="ARBA00022475"/>
    </source>
</evidence>
<feature type="transmembrane region" description="Helical" evidence="11">
    <location>
        <begin position="246"/>
        <end position="268"/>
    </location>
</feature>
<evidence type="ECO:0000256" key="11">
    <source>
        <dbReference type="SAM" id="Phobius"/>
    </source>
</evidence>
<dbReference type="Pfam" id="PF03595">
    <property type="entry name" value="SLAC1"/>
    <property type="match status" value="1"/>
</dbReference>
<evidence type="ECO:0000256" key="7">
    <source>
        <dbReference type="ARBA" id="ARBA00022989"/>
    </source>
</evidence>
<keyword evidence="14" id="KW-1185">Reference proteome</keyword>
<keyword evidence="8" id="KW-0406">Ion transport</keyword>
<evidence type="ECO:0000256" key="1">
    <source>
        <dbReference type="ARBA" id="ARBA00004651"/>
    </source>
</evidence>
<feature type="transmembrane region" description="Helical" evidence="11">
    <location>
        <begin position="86"/>
        <end position="109"/>
    </location>
</feature>
<comment type="caution">
    <text evidence="12">The sequence shown here is derived from an EMBL/GenBank/DDBJ whole genome shotgun (WGS) entry which is preliminary data.</text>
</comment>
<dbReference type="EMBL" id="CM031811">
    <property type="protein sequence ID" value="KAG6661219.1"/>
    <property type="molecule type" value="Genomic_DNA"/>
</dbReference>
<organism evidence="12 14">
    <name type="scientific">Carya illinoinensis</name>
    <name type="common">Pecan</name>
    <dbReference type="NCBI Taxonomy" id="32201"/>
    <lineage>
        <taxon>Eukaryota</taxon>
        <taxon>Viridiplantae</taxon>
        <taxon>Streptophyta</taxon>
        <taxon>Embryophyta</taxon>
        <taxon>Tracheophyta</taxon>
        <taxon>Spermatophyta</taxon>
        <taxon>Magnoliopsida</taxon>
        <taxon>eudicotyledons</taxon>
        <taxon>Gunneridae</taxon>
        <taxon>Pentapetalae</taxon>
        <taxon>rosids</taxon>
        <taxon>fabids</taxon>
        <taxon>Fagales</taxon>
        <taxon>Juglandaceae</taxon>
        <taxon>Carya</taxon>
    </lineage>
</organism>
<evidence type="ECO:0000256" key="2">
    <source>
        <dbReference type="ARBA" id="ARBA00007808"/>
    </source>
</evidence>
<proteinExistence type="inferred from homology"/>
<dbReference type="AlphaFoldDB" id="A0A8T1R415"/>
<accession>A0A8T1R415</accession>
<dbReference type="Proteomes" id="UP000811246">
    <property type="component" value="Chromosome 3"/>
</dbReference>
<comment type="function">
    <text evidence="10">Slow, weak voltage-dependent S-type anion efflux channel involved in maintenance of anion homeostasis.</text>
</comment>
<protein>
    <recommendedName>
        <fullName evidence="15">S-type anion channel SLAH1-like</fullName>
    </recommendedName>
</protein>
<reference evidence="12" key="1">
    <citation type="submission" date="2020-12" db="EMBL/GenBank/DDBJ databases">
        <title>WGS assembly of Carya illinoinensis cv. Pawnee.</title>
        <authorList>
            <person name="Platts A."/>
            <person name="Shu S."/>
            <person name="Wright S."/>
            <person name="Barry K."/>
            <person name="Edger P."/>
            <person name="Pires J.C."/>
            <person name="Schmutz J."/>
        </authorList>
    </citation>
    <scope>NUCLEOTIDE SEQUENCE</scope>
    <source>
        <tissue evidence="12">Leaf</tissue>
    </source>
</reference>
<keyword evidence="5" id="KW-1003">Cell membrane</keyword>
<evidence type="ECO:0000313" key="13">
    <source>
        <dbReference type="EMBL" id="KAG6722247.1"/>
    </source>
</evidence>
<evidence type="ECO:0000256" key="8">
    <source>
        <dbReference type="ARBA" id="ARBA00023065"/>
    </source>
</evidence>
<keyword evidence="7 11" id="KW-1133">Transmembrane helix</keyword>
<gene>
    <name evidence="12" type="ORF">CIPAW_03G158600</name>
    <name evidence="13" type="ORF">I3842_03G151400</name>
</gene>
<keyword evidence="9 11" id="KW-0472">Membrane</keyword>
<dbReference type="PANTHER" id="PTHR31269">
    <property type="entry name" value="S-TYPE ANION CHANNEL SLAH3"/>
    <property type="match status" value="1"/>
</dbReference>
<evidence type="ECO:0008006" key="15">
    <source>
        <dbReference type="Google" id="ProtNLM"/>
    </source>
</evidence>
<comment type="subcellular location">
    <subcellularLocation>
        <location evidence="1">Cell membrane</location>
        <topology evidence="1">Multi-pass membrane protein</topology>
    </subcellularLocation>
</comment>
<dbReference type="GO" id="GO:0008308">
    <property type="term" value="F:voltage-gated monoatomic anion channel activity"/>
    <property type="evidence" value="ECO:0007669"/>
    <property type="project" value="InterPro"/>
</dbReference>
<dbReference type="EMBL" id="CM031827">
    <property type="protein sequence ID" value="KAG6722247.1"/>
    <property type="molecule type" value="Genomic_DNA"/>
</dbReference>
<keyword evidence="6 11" id="KW-0812">Transmembrane</keyword>
<feature type="transmembrane region" description="Helical" evidence="11">
    <location>
        <begin position="215"/>
        <end position="234"/>
    </location>
</feature>
<keyword evidence="4" id="KW-0813">Transport</keyword>
<dbReference type="Gene3D" id="1.50.10.150">
    <property type="entry name" value="Voltage-dependent anion channel"/>
    <property type="match status" value="1"/>
</dbReference>
<feature type="transmembrane region" description="Helical" evidence="11">
    <location>
        <begin position="274"/>
        <end position="292"/>
    </location>
</feature>
<feature type="transmembrane region" description="Helical" evidence="11">
    <location>
        <begin position="333"/>
        <end position="358"/>
    </location>
</feature>
<evidence type="ECO:0000256" key="10">
    <source>
        <dbReference type="ARBA" id="ARBA00054248"/>
    </source>
</evidence>
<evidence type="ECO:0000313" key="12">
    <source>
        <dbReference type="EMBL" id="KAG6661219.1"/>
    </source>
</evidence>
<comment type="similarity">
    <text evidence="2">Belongs to the SLAC1 S-type anion channel family.</text>
</comment>
<dbReference type="PANTHER" id="PTHR31269:SF22">
    <property type="entry name" value="OS01G0247700 PROTEIN"/>
    <property type="match status" value="1"/>
</dbReference>
<evidence type="ECO:0000313" key="14">
    <source>
        <dbReference type="Proteomes" id="UP000811609"/>
    </source>
</evidence>
<sequence>MAEKQSQPQIEIAIDVNQISCRSTTLPHLEASIIEKPPSSVLSKFHAGYFRISLSLCSQALMWKTLGDPVDDPHAFRQVFSMLPPTAFALLWSLALFTLLSQSVLYILRCLFRFQLVKKEFFHPVGVNYLFAPWISWLLLLQSSPFISPSSILCQTLCCAFVVPVLVLDVKLYGQWFTKGPWLLWTMANPTSQISVIGNLVGAMAAARMDWTESAVFMFSLGIIHYLVLFVTLYQRLSGSNSLPEMLTPTFFMFIAAPSMASLAWCSISGRLDVASKMLFFLSLFLFFSLVCRPALFKKSMRKFSIAWWAYSFPLTVLALASTEYAQGVTGNIAHTLMLLLTAVSVLVTFALLVITALSSNILFSSKLTNPVRGPAIITSTTTTSTASIS</sequence>
<feature type="transmembrane region" description="Helical" evidence="11">
    <location>
        <begin position="121"/>
        <end position="140"/>
    </location>
</feature>
<evidence type="ECO:0000256" key="3">
    <source>
        <dbReference type="ARBA" id="ARBA00011233"/>
    </source>
</evidence>
<name>A0A8T1R415_CARIL</name>
<evidence type="ECO:0000256" key="6">
    <source>
        <dbReference type="ARBA" id="ARBA00022692"/>
    </source>
</evidence>
<evidence type="ECO:0000256" key="4">
    <source>
        <dbReference type="ARBA" id="ARBA00022448"/>
    </source>
</evidence>
<dbReference type="GO" id="GO:0006873">
    <property type="term" value="P:intracellular monoatomic ion homeostasis"/>
    <property type="evidence" value="ECO:0007669"/>
    <property type="project" value="InterPro"/>
</dbReference>
<dbReference type="InterPro" id="IPR038665">
    <property type="entry name" value="Voltage-dep_anion_channel_sf"/>
</dbReference>
<evidence type="ECO:0000256" key="9">
    <source>
        <dbReference type="ARBA" id="ARBA00023136"/>
    </source>
</evidence>
<dbReference type="CDD" id="cd09323">
    <property type="entry name" value="TDT_SLAC1_like"/>
    <property type="match status" value="1"/>
</dbReference>
<dbReference type="GO" id="GO:0005886">
    <property type="term" value="C:plasma membrane"/>
    <property type="evidence" value="ECO:0007669"/>
    <property type="project" value="UniProtKB-SubCell"/>
</dbReference>
<dbReference type="InterPro" id="IPR004695">
    <property type="entry name" value="SLAC1/Mae1/Ssu1/TehA"/>
</dbReference>
<comment type="subunit">
    <text evidence="3">Homotrimer.</text>
</comment>
<feature type="transmembrane region" description="Helical" evidence="11">
    <location>
        <begin position="304"/>
        <end position="321"/>
    </location>
</feature>
<dbReference type="FunFam" id="1.50.10.150:FF:000003">
    <property type="entry name" value="S-type anion channel SLAH1"/>
    <property type="match status" value="1"/>
</dbReference>
<dbReference type="Proteomes" id="UP000811609">
    <property type="component" value="Chromosome 3"/>
</dbReference>